<dbReference type="SUPFAM" id="SSF56925">
    <property type="entry name" value="OMPA-like"/>
    <property type="match status" value="1"/>
</dbReference>
<name>A0A5C8PI57_9HYPH</name>
<feature type="signal peptide" evidence="2">
    <location>
        <begin position="1"/>
        <end position="22"/>
    </location>
</feature>
<dbReference type="PRINTS" id="PR01217">
    <property type="entry name" value="PRICHEXTENSN"/>
</dbReference>
<evidence type="ECO:0000313" key="4">
    <source>
        <dbReference type="EMBL" id="TXL72885.1"/>
    </source>
</evidence>
<feature type="chain" id="PRO_5023118650" description="FecR protein domain-containing protein" evidence="2">
    <location>
        <begin position="23"/>
        <end position="952"/>
    </location>
</feature>
<feature type="compositionally biased region" description="Low complexity" evidence="1">
    <location>
        <begin position="206"/>
        <end position="220"/>
    </location>
</feature>
<evidence type="ECO:0000256" key="1">
    <source>
        <dbReference type="SAM" id="MobiDB-lite"/>
    </source>
</evidence>
<dbReference type="InterPro" id="IPR011250">
    <property type="entry name" value="OMP/PagP_B-barrel"/>
</dbReference>
<feature type="domain" description="FecR protein" evidence="3">
    <location>
        <begin position="59"/>
        <end position="138"/>
    </location>
</feature>
<accession>A0A5C8PI57</accession>
<dbReference type="Proteomes" id="UP000321638">
    <property type="component" value="Unassembled WGS sequence"/>
</dbReference>
<dbReference type="AlphaFoldDB" id="A0A5C8PI57"/>
<protein>
    <recommendedName>
        <fullName evidence="3">FecR protein domain-containing protein</fullName>
    </recommendedName>
</protein>
<dbReference type="InterPro" id="IPR006860">
    <property type="entry name" value="FecR"/>
</dbReference>
<feature type="region of interest" description="Disordered" evidence="1">
    <location>
        <begin position="264"/>
        <end position="345"/>
    </location>
</feature>
<feature type="region of interest" description="Disordered" evidence="1">
    <location>
        <begin position="202"/>
        <end position="223"/>
    </location>
</feature>
<proteinExistence type="predicted"/>
<evidence type="ECO:0000313" key="5">
    <source>
        <dbReference type="Proteomes" id="UP000321638"/>
    </source>
</evidence>
<sequence>MRMTSVPGLLCATMLALHGVGAQSKVGVTSSAAGEPIGTPPAQQDRILRVGTDVVANEAIRTSANDRAHLLFNDGTALTIGPSSQIVIDRYVYDPDKKAGDIAVTVTKGVFRLVGGNITKSSEAVVKTPAATIGIRGGISVIDASVPTAVKAFFLFGERMRVTNANGEEVARRPGSIIEIATGRRPGEPRLALRTELAAPNGALEASRPASAAGTPAPSSIEQGLAQSGVSGVNSALAPGAIAPATTANGTASATTMAQLTNTASADANSRSGQSFLLPAPPGPTGPSQQPPPPEPVQQAAPQPPAPQPQPQPQPTTPQPQPPQAQPPSPPAPPPPPAPPSVVLIPGQGRYIADRPYTQFNNATLAAPRDPANNAALISASVVGGTTLALTTQSGAAFTLPWSPGAAVTLTAGNTSSSFGPLTGLGLTSVGGDFFAYVFVPNNAPDKLSGVFGGTPTASDGLPISGFGAHVLVGVQSATLTSPTAFVPPQDALRPAILSAFNSPLLSVYSPNAHVPLIASAPDPNQRAVAMQASLGIVGQGSAQSSYIGLMLATYITDYTKPDAIALSGLFSGSLRAAASDHTVRFASAASTMETQTGTAIYGPHAEYMVLGPDSLVTNGINDSTRTQQAALRQPLDNLSSTDSYYPLALAVPAAVPDGLGSRRTTRPMNGYAGANVETVDASGNISEYSLRNRRPTDVGITTDASSNRVEATLRLKRAGHHHHHPDLTLALGGLSGPNRSRSAFIDDANFAMAQSATVGATYGHGNPADARVFAVTQSSVPVQNLLPSGVSFCDCQYLSWGYWAGDVRYDSGPRAGQRDRMHLGTWVAGELASVAQIPVYGTASYSGHIIGNVTNGNDRYVAAGGYRQAWNFGTRSGSVAITSFDGTDYTGPSAAPRTPRDFVATVTGGGRSGALNGSFFRSPTDPVAYQAGSFAINGAAYRATGIFAGKR</sequence>
<feature type="compositionally biased region" description="Pro residues" evidence="1">
    <location>
        <begin position="279"/>
        <end position="340"/>
    </location>
</feature>
<evidence type="ECO:0000256" key="2">
    <source>
        <dbReference type="SAM" id="SignalP"/>
    </source>
</evidence>
<evidence type="ECO:0000259" key="3">
    <source>
        <dbReference type="Pfam" id="PF04773"/>
    </source>
</evidence>
<keyword evidence="5" id="KW-1185">Reference proteome</keyword>
<organism evidence="4 5">
    <name type="scientific">Vineibacter terrae</name>
    <dbReference type="NCBI Taxonomy" id="2586908"/>
    <lineage>
        <taxon>Bacteria</taxon>
        <taxon>Pseudomonadati</taxon>
        <taxon>Pseudomonadota</taxon>
        <taxon>Alphaproteobacteria</taxon>
        <taxon>Hyphomicrobiales</taxon>
        <taxon>Vineibacter</taxon>
    </lineage>
</organism>
<gene>
    <name evidence="4" type="ORF">FHP25_23140</name>
</gene>
<keyword evidence="2" id="KW-0732">Signal</keyword>
<dbReference type="OrthoDB" id="6038785at2"/>
<dbReference type="Pfam" id="PF04773">
    <property type="entry name" value="FecR"/>
    <property type="match status" value="1"/>
</dbReference>
<reference evidence="4 5" key="1">
    <citation type="submission" date="2019-06" db="EMBL/GenBank/DDBJ databases">
        <title>New taxonomy in bacterial strain CC-CFT640, isolated from vineyard.</title>
        <authorList>
            <person name="Lin S.-Y."/>
            <person name="Tsai C.-F."/>
            <person name="Young C.-C."/>
        </authorList>
    </citation>
    <scope>NUCLEOTIDE SEQUENCE [LARGE SCALE GENOMIC DNA]</scope>
    <source>
        <strain evidence="4 5">CC-CFT640</strain>
    </source>
</reference>
<dbReference type="EMBL" id="VDUZ01000029">
    <property type="protein sequence ID" value="TXL72885.1"/>
    <property type="molecule type" value="Genomic_DNA"/>
</dbReference>
<feature type="compositionally biased region" description="Polar residues" evidence="1">
    <location>
        <begin position="264"/>
        <end position="275"/>
    </location>
</feature>
<dbReference type="RefSeq" id="WP_147849354.1">
    <property type="nucleotide sequence ID" value="NZ_VDUZ01000029.1"/>
</dbReference>
<comment type="caution">
    <text evidence="4">The sequence shown here is derived from an EMBL/GenBank/DDBJ whole genome shotgun (WGS) entry which is preliminary data.</text>
</comment>